<gene>
    <name evidence="2" type="ORF">CAPTEDRAFT_223852</name>
</gene>
<feature type="compositionally biased region" description="Acidic residues" evidence="1">
    <location>
        <begin position="378"/>
        <end position="387"/>
    </location>
</feature>
<dbReference type="EMBL" id="AMQN01017349">
    <property type="status" value="NOT_ANNOTATED_CDS"/>
    <property type="molecule type" value="Genomic_DNA"/>
</dbReference>
<organism evidence="2">
    <name type="scientific">Capitella teleta</name>
    <name type="common">Polychaete worm</name>
    <dbReference type="NCBI Taxonomy" id="283909"/>
    <lineage>
        <taxon>Eukaryota</taxon>
        <taxon>Metazoa</taxon>
        <taxon>Spiralia</taxon>
        <taxon>Lophotrochozoa</taxon>
        <taxon>Annelida</taxon>
        <taxon>Polychaeta</taxon>
        <taxon>Sedentaria</taxon>
        <taxon>Scolecida</taxon>
        <taxon>Capitellidae</taxon>
        <taxon>Capitella</taxon>
    </lineage>
</organism>
<reference evidence="3" key="3">
    <citation type="submission" date="2015-06" db="UniProtKB">
        <authorList>
            <consortium name="EnsemblMetazoa"/>
        </authorList>
    </citation>
    <scope>IDENTIFICATION</scope>
</reference>
<name>R7VCV5_CAPTE</name>
<keyword evidence="4" id="KW-1185">Reference proteome</keyword>
<dbReference type="EMBL" id="KB293024">
    <property type="protein sequence ID" value="ELU16653.1"/>
    <property type="molecule type" value="Genomic_DNA"/>
</dbReference>
<dbReference type="Proteomes" id="UP000014760">
    <property type="component" value="Unassembled WGS sequence"/>
</dbReference>
<sequence>MTARCSSDSLYNCNDYSTKRPGKKAAEVFSSIEGAVLVMFARLPPSNQSDLVEHASRFGIRLKSSGYMRNRVPSAASSNSLGTSPSVTSNYSLPTAFGQQSPATTYIHDVVVKLGDTGNRNYPQSPAQWRIRNSQSNEHPTRSNRSHYPSATVPRIPTANFAVLWLRPLFAVPIISDKGIAKSSQGPERLVSDLPMTSSSKPWNLSEQNLRFEAEKVSKIQNRTRKRTSEISGHRVDRMYYMCGSSLNLSQKYSVDPMEFARLQQMTSRSRGHRGGKGFKPNERTIPGDIYYASVDDDEVPSQPPPSSMTAQSSIPENGGAAGSDVDSVSEPADSVHDVPQKNKVEDERGKEEIKEESSLEIVGESKNMSARGKESELEKEEEIGGD</sequence>
<feature type="region of interest" description="Disordered" evidence="1">
    <location>
        <begin position="266"/>
        <end position="387"/>
    </location>
</feature>
<reference evidence="4" key="1">
    <citation type="submission" date="2012-12" db="EMBL/GenBank/DDBJ databases">
        <authorList>
            <person name="Hellsten U."/>
            <person name="Grimwood J."/>
            <person name="Chapman J.A."/>
            <person name="Shapiro H."/>
            <person name="Aerts A."/>
            <person name="Otillar R.P."/>
            <person name="Terry A.Y."/>
            <person name="Boore J.L."/>
            <person name="Simakov O."/>
            <person name="Marletaz F."/>
            <person name="Cho S.-J."/>
            <person name="Edsinger-Gonzales E."/>
            <person name="Havlak P."/>
            <person name="Kuo D.-H."/>
            <person name="Larsson T."/>
            <person name="Lv J."/>
            <person name="Arendt D."/>
            <person name="Savage R."/>
            <person name="Osoegawa K."/>
            <person name="de Jong P."/>
            <person name="Lindberg D.R."/>
            <person name="Seaver E.C."/>
            <person name="Weisblat D.A."/>
            <person name="Putnam N.H."/>
            <person name="Grigoriev I.V."/>
            <person name="Rokhsar D.S."/>
        </authorList>
    </citation>
    <scope>NUCLEOTIDE SEQUENCE</scope>
    <source>
        <strain evidence="4">I ESC-2004</strain>
    </source>
</reference>
<reference evidence="2 4" key="2">
    <citation type="journal article" date="2013" name="Nature">
        <title>Insights into bilaterian evolution from three spiralian genomes.</title>
        <authorList>
            <person name="Simakov O."/>
            <person name="Marletaz F."/>
            <person name="Cho S.J."/>
            <person name="Edsinger-Gonzales E."/>
            <person name="Havlak P."/>
            <person name="Hellsten U."/>
            <person name="Kuo D.H."/>
            <person name="Larsson T."/>
            <person name="Lv J."/>
            <person name="Arendt D."/>
            <person name="Savage R."/>
            <person name="Osoegawa K."/>
            <person name="de Jong P."/>
            <person name="Grimwood J."/>
            <person name="Chapman J.A."/>
            <person name="Shapiro H."/>
            <person name="Aerts A."/>
            <person name="Otillar R.P."/>
            <person name="Terry A.Y."/>
            <person name="Boore J.L."/>
            <person name="Grigoriev I.V."/>
            <person name="Lindberg D.R."/>
            <person name="Seaver E.C."/>
            <person name="Weisblat D.A."/>
            <person name="Putnam N.H."/>
            <person name="Rokhsar D.S."/>
        </authorList>
    </citation>
    <scope>NUCLEOTIDE SEQUENCE</scope>
    <source>
        <strain evidence="2 4">I ESC-2004</strain>
    </source>
</reference>
<dbReference type="HOGENOM" id="CLU_714218_0_0_1"/>
<evidence type="ECO:0000313" key="2">
    <source>
        <dbReference type="EMBL" id="ELU16653.1"/>
    </source>
</evidence>
<protein>
    <submittedName>
        <fullName evidence="2 3">Uncharacterized protein</fullName>
    </submittedName>
</protein>
<evidence type="ECO:0000313" key="3">
    <source>
        <dbReference type="EnsemblMetazoa" id="CapteP223852"/>
    </source>
</evidence>
<accession>R7VCV5</accession>
<dbReference type="STRING" id="283909.R7VCV5"/>
<feature type="region of interest" description="Disordered" evidence="1">
    <location>
        <begin position="117"/>
        <end position="151"/>
    </location>
</feature>
<proteinExistence type="predicted"/>
<feature type="compositionally biased region" description="Basic and acidic residues" evidence="1">
    <location>
        <begin position="334"/>
        <end position="358"/>
    </location>
</feature>
<dbReference type="OrthoDB" id="10072401at2759"/>
<evidence type="ECO:0000256" key="1">
    <source>
        <dbReference type="SAM" id="MobiDB-lite"/>
    </source>
</evidence>
<feature type="compositionally biased region" description="Polar residues" evidence="1">
    <location>
        <begin position="118"/>
        <end position="138"/>
    </location>
</feature>
<dbReference type="EnsemblMetazoa" id="CapteT223852">
    <property type="protein sequence ID" value="CapteP223852"/>
    <property type="gene ID" value="CapteG223852"/>
</dbReference>
<evidence type="ECO:0000313" key="4">
    <source>
        <dbReference type="Proteomes" id="UP000014760"/>
    </source>
</evidence>
<dbReference type="AlphaFoldDB" id="R7VCV5"/>